<dbReference type="PANTHER" id="PTHR47457:SF1">
    <property type="entry name" value="BTB DOMAIN-CONTAINING PROTEIN-RELATED"/>
    <property type="match status" value="1"/>
</dbReference>
<protein>
    <submittedName>
        <fullName evidence="2">Os05g0345500 protein</fullName>
    </submittedName>
</protein>
<dbReference type="InterPro" id="IPR008979">
    <property type="entry name" value="Galactose-bd-like_sf"/>
</dbReference>
<gene>
    <name evidence="2" type="ordered locus">Os05g0345500</name>
</gene>
<dbReference type="Pfam" id="PF00754">
    <property type="entry name" value="F5_F8_type_C"/>
    <property type="match status" value="1"/>
</dbReference>
<evidence type="ECO:0000313" key="3">
    <source>
        <dbReference type="Proteomes" id="UP000000763"/>
    </source>
</evidence>
<dbReference type="InterPro" id="IPR000421">
    <property type="entry name" value="FA58C"/>
</dbReference>
<accession>C7J276</accession>
<organism evidence="2 3">
    <name type="scientific">Oryza sativa subsp. japonica</name>
    <name type="common">Rice</name>
    <dbReference type="NCBI Taxonomy" id="39947"/>
    <lineage>
        <taxon>Eukaryota</taxon>
        <taxon>Viridiplantae</taxon>
        <taxon>Streptophyta</taxon>
        <taxon>Embryophyta</taxon>
        <taxon>Tracheophyta</taxon>
        <taxon>Spermatophyta</taxon>
        <taxon>Magnoliopsida</taxon>
        <taxon>Liliopsida</taxon>
        <taxon>Poales</taxon>
        <taxon>Poaceae</taxon>
        <taxon>BOP clade</taxon>
        <taxon>Oryzoideae</taxon>
        <taxon>Oryzeae</taxon>
        <taxon>Oryzinae</taxon>
        <taxon>Oryza</taxon>
        <taxon>Oryza sativa</taxon>
    </lineage>
</organism>
<proteinExistence type="predicted"/>
<dbReference type="Gene3D" id="2.60.120.260">
    <property type="entry name" value="Galactose-binding domain-like"/>
    <property type="match status" value="1"/>
</dbReference>
<name>C7J276_ORYSJ</name>
<dbReference type="Proteomes" id="UP000000763">
    <property type="component" value="Chromosome 5"/>
</dbReference>
<reference evidence="3" key="2">
    <citation type="journal article" date="2008" name="Nucleic Acids Res.">
        <title>The rice annotation project database (RAP-DB): 2008 update.</title>
        <authorList>
            <consortium name="The rice annotation project (RAP)"/>
        </authorList>
    </citation>
    <scope>GENOME REANNOTATION</scope>
    <source>
        <strain evidence="3">cv. Nipponbare</strain>
    </source>
</reference>
<feature type="domain" description="F5/8 type C" evidence="1">
    <location>
        <begin position="8"/>
        <end position="131"/>
    </location>
</feature>
<dbReference type="PANTHER" id="PTHR47457">
    <property type="entry name" value="OS05G0345500 PROTEIN"/>
    <property type="match status" value="1"/>
</dbReference>
<dbReference type="SUPFAM" id="SSF49785">
    <property type="entry name" value="Galactose-binding domain-like"/>
    <property type="match status" value="1"/>
</dbReference>
<evidence type="ECO:0000313" key="2">
    <source>
        <dbReference type="EMBL" id="BAH93100.1"/>
    </source>
</evidence>
<dbReference type="AlphaFoldDB" id="C7J276"/>
<dbReference type="EMBL" id="AP008211">
    <property type="protein sequence ID" value="BAH93100.1"/>
    <property type="molecule type" value="Genomic_DNA"/>
</dbReference>
<sequence>MDQPCFSQVTASSPNSRYTDPKALVSKNYQATCFAGPRLEDGKMCSWWMVDIGPDHQLMCNYYTVRQDGSATFMRSWVLQGSMDGRSWTSLHVHEDDQTICQPGQFASWPITGQTALLPFRFFRVMLTAPATGVSNTWNLCICFLELYGYFR</sequence>
<dbReference type="KEGG" id="dosa:Os05g0345500"/>
<reference evidence="2 3" key="1">
    <citation type="journal article" date="2005" name="Nature">
        <title>The map-based sequence of the rice genome.</title>
        <authorList>
            <consortium name="International rice genome sequencing project (IRGSP)"/>
            <person name="Matsumoto T."/>
            <person name="Wu J."/>
            <person name="Kanamori H."/>
            <person name="Katayose Y."/>
            <person name="Fujisawa M."/>
            <person name="Namiki N."/>
            <person name="Mizuno H."/>
            <person name="Yamamoto K."/>
            <person name="Antonio B.A."/>
            <person name="Baba T."/>
            <person name="Sakata K."/>
            <person name="Nagamura Y."/>
            <person name="Aoki H."/>
            <person name="Arikawa K."/>
            <person name="Arita K."/>
            <person name="Bito T."/>
            <person name="Chiden Y."/>
            <person name="Fujitsuka N."/>
            <person name="Fukunaka R."/>
            <person name="Hamada M."/>
            <person name="Harada C."/>
            <person name="Hayashi A."/>
            <person name="Hijishita S."/>
            <person name="Honda M."/>
            <person name="Hosokawa S."/>
            <person name="Ichikawa Y."/>
            <person name="Idonuma A."/>
            <person name="Iijima M."/>
            <person name="Ikeda M."/>
            <person name="Ikeno M."/>
            <person name="Ito K."/>
            <person name="Ito S."/>
            <person name="Ito T."/>
            <person name="Ito Y."/>
            <person name="Ito Y."/>
            <person name="Iwabuchi A."/>
            <person name="Kamiya K."/>
            <person name="Karasawa W."/>
            <person name="Kurita K."/>
            <person name="Katagiri S."/>
            <person name="Kikuta A."/>
            <person name="Kobayashi H."/>
            <person name="Kobayashi N."/>
            <person name="Machita K."/>
            <person name="Maehara T."/>
            <person name="Masukawa M."/>
            <person name="Mizubayashi T."/>
            <person name="Mukai Y."/>
            <person name="Nagasaki H."/>
            <person name="Nagata Y."/>
            <person name="Naito S."/>
            <person name="Nakashima M."/>
            <person name="Nakama Y."/>
            <person name="Nakamichi Y."/>
            <person name="Nakamura M."/>
            <person name="Meguro A."/>
            <person name="Negishi M."/>
            <person name="Ohta I."/>
            <person name="Ohta T."/>
            <person name="Okamoto M."/>
            <person name="Ono N."/>
            <person name="Saji S."/>
            <person name="Sakaguchi M."/>
            <person name="Sakai K."/>
            <person name="Shibata M."/>
            <person name="Shimokawa T."/>
            <person name="Song J."/>
            <person name="Takazaki Y."/>
            <person name="Terasawa K."/>
            <person name="Tsugane M."/>
            <person name="Tsuji K."/>
            <person name="Ueda S."/>
            <person name="Waki K."/>
            <person name="Yamagata H."/>
            <person name="Yamamoto M."/>
            <person name="Yamamoto S."/>
            <person name="Yamane H."/>
            <person name="Yoshiki S."/>
            <person name="Yoshihara R."/>
            <person name="Yukawa K."/>
            <person name="Zhong H."/>
            <person name="Yano M."/>
            <person name="Yuan Q."/>
            <person name="Ouyang S."/>
            <person name="Liu J."/>
            <person name="Jones K.M."/>
            <person name="Gansberger K."/>
            <person name="Moffat K."/>
            <person name="Hill J."/>
            <person name="Bera J."/>
            <person name="Fadrosh D."/>
            <person name="Jin S."/>
            <person name="Johri S."/>
            <person name="Kim M."/>
            <person name="Overton L."/>
            <person name="Reardon M."/>
            <person name="Tsitrin T."/>
            <person name="Vuong H."/>
            <person name="Weaver B."/>
            <person name="Ciecko A."/>
            <person name="Tallon L."/>
            <person name="Jackson J."/>
            <person name="Pai G."/>
            <person name="Aken S.V."/>
            <person name="Utterback T."/>
            <person name="Reidmuller S."/>
            <person name="Feldblyum T."/>
            <person name="Hsiao J."/>
            <person name="Zismann V."/>
            <person name="Iobst S."/>
            <person name="de Vazeille A.R."/>
            <person name="Buell C.R."/>
            <person name="Ying K."/>
            <person name="Li Y."/>
            <person name="Lu T."/>
            <person name="Huang Y."/>
            <person name="Zhao Q."/>
            <person name="Feng Q."/>
            <person name="Zhang L."/>
            <person name="Zhu J."/>
            <person name="Weng Q."/>
            <person name="Mu J."/>
            <person name="Lu Y."/>
            <person name="Fan D."/>
            <person name="Liu Y."/>
            <person name="Guan J."/>
            <person name="Zhang Y."/>
            <person name="Yu S."/>
            <person name="Liu X."/>
            <person name="Zhang Y."/>
            <person name="Hong G."/>
            <person name="Han B."/>
            <person name="Choisne N."/>
            <person name="Demange N."/>
            <person name="Orjeda G."/>
            <person name="Samain S."/>
            <person name="Cattolico L."/>
            <person name="Pelletier E."/>
            <person name="Couloux A."/>
            <person name="Segurens B."/>
            <person name="Wincker P."/>
            <person name="D'Hont A."/>
            <person name="Scarpelli C."/>
            <person name="Weissenbach J."/>
            <person name="Salanoubat M."/>
            <person name="Quetier F."/>
            <person name="Yu Y."/>
            <person name="Kim H.R."/>
            <person name="Rambo T."/>
            <person name="Currie J."/>
            <person name="Collura K."/>
            <person name="Luo M."/>
            <person name="Yang T."/>
            <person name="Ammiraju J.S.S."/>
            <person name="Engler F."/>
            <person name="Soderlund C."/>
            <person name="Wing R.A."/>
            <person name="Palmer L.E."/>
            <person name="de la Bastide M."/>
            <person name="Spiegel L."/>
            <person name="Nascimento L."/>
            <person name="Zutavern T."/>
            <person name="O'Shaughnessy A."/>
            <person name="Dike S."/>
            <person name="Dedhia N."/>
            <person name="Preston R."/>
            <person name="Balija V."/>
            <person name="McCombie W.R."/>
            <person name="Chow T."/>
            <person name="Chen H."/>
            <person name="Chung M."/>
            <person name="Chen C."/>
            <person name="Shaw J."/>
            <person name="Wu H."/>
            <person name="Hsiao K."/>
            <person name="Chao Y."/>
            <person name="Chu M."/>
            <person name="Cheng C."/>
            <person name="Hour A."/>
            <person name="Lee P."/>
            <person name="Lin S."/>
            <person name="Lin Y."/>
            <person name="Liou J."/>
            <person name="Liu S."/>
            <person name="Hsing Y."/>
            <person name="Raghuvanshi S."/>
            <person name="Mohanty A."/>
            <person name="Bharti A.K."/>
            <person name="Gaur A."/>
            <person name="Gupta V."/>
            <person name="Kumar D."/>
            <person name="Ravi V."/>
            <person name="Vij S."/>
            <person name="Kapur A."/>
            <person name="Khurana P."/>
            <person name="Khurana P."/>
            <person name="Khurana J.P."/>
            <person name="Tyagi A.K."/>
            <person name="Gaikwad K."/>
            <person name="Singh A."/>
            <person name="Dalal V."/>
            <person name="Srivastava S."/>
            <person name="Dixit A."/>
            <person name="Pal A.K."/>
            <person name="Ghazi I.A."/>
            <person name="Yadav M."/>
            <person name="Pandit A."/>
            <person name="Bhargava A."/>
            <person name="Sureshbabu K."/>
            <person name="Batra K."/>
            <person name="Sharma T.R."/>
            <person name="Mohapatra T."/>
            <person name="Singh N.K."/>
            <person name="Messing J."/>
            <person name="Nelson A.B."/>
            <person name="Fuks G."/>
            <person name="Kavchok S."/>
            <person name="Keizer G."/>
            <person name="Linton E."/>
            <person name="Llaca V."/>
            <person name="Song R."/>
            <person name="Tanyolac B."/>
            <person name="Young S."/>
            <person name="Ho-Il K."/>
            <person name="Hahn J.H."/>
            <person name="Sangsakoo G."/>
            <person name="Vanavichit A."/>
            <person name="de Mattos Luiz.A.T."/>
            <person name="Zimmer P.D."/>
            <person name="Malone G."/>
            <person name="Dellagostin O."/>
            <person name="de Oliveira A.C."/>
            <person name="Bevan M."/>
            <person name="Bancroft I."/>
            <person name="Minx P."/>
            <person name="Cordum H."/>
            <person name="Wilson R."/>
            <person name="Cheng Z."/>
            <person name="Jin W."/>
            <person name="Jiang J."/>
            <person name="Leong S.A."/>
            <person name="Iwama H."/>
            <person name="Gojobori T."/>
            <person name="Itoh T."/>
            <person name="Niimura Y."/>
            <person name="Fujii Y."/>
            <person name="Habara T."/>
            <person name="Sakai H."/>
            <person name="Sato Y."/>
            <person name="Wilson G."/>
            <person name="Kumar K."/>
            <person name="McCouch S."/>
            <person name="Juretic N."/>
            <person name="Hoen D."/>
            <person name="Wright S."/>
            <person name="Bruskiewich R."/>
            <person name="Bureau T."/>
            <person name="Miyao A."/>
            <person name="Hirochika H."/>
            <person name="Nishikawa T."/>
            <person name="Kadowaki K."/>
            <person name="Sugiura M."/>
            <person name="Burr B."/>
            <person name="Sasaki T."/>
        </authorList>
    </citation>
    <scope>NUCLEOTIDE SEQUENCE [LARGE SCALE GENOMIC DNA]</scope>
    <source>
        <strain evidence="3">cv. Nipponbare</strain>
    </source>
</reference>
<evidence type="ECO:0000259" key="1">
    <source>
        <dbReference type="Pfam" id="PF00754"/>
    </source>
</evidence>